<proteinExistence type="predicted"/>
<dbReference type="RefSeq" id="WP_149557982.1">
    <property type="nucleotide sequence ID" value="NZ_JADBBV010000004.1"/>
</dbReference>
<dbReference type="AlphaFoldDB" id="A0A7V7GP29"/>
<dbReference type="Pfam" id="PF07538">
    <property type="entry name" value="ChW"/>
    <property type="match status" value="9"/>
</dbReference>
<dbReference type="InterPro" id="IPR001611">
    <property type="entry name" value="Leu-rich_rpt"/>
</dbReference>
<dbReference type="Gene3D" id="3.40.630.40">
    <property type="entry name" value="Zn-dependent exopeptidases"/>
    <property type="match status" value="1"/>
</dbReference>
<dbReference type="InterPro" id="IPR003343">
    <property type="entry name" value="Big_2"/>
</dbReference>
<dbReference type="Gene3D" id="2.60.40.1080">
    <property type="match status" value="1"/>
</dbReference>
<dbReference type="InterPro" id="IPR032675">
    <property type="entry name" value="LRR_dom_sf"/>
</dbReference>
<dbReference type="SUPFAM" id="SSF49373">
    <property type="entry name" value="Invasin/intimin cell-adhesion fragments"/>
    <property type="match status" value="1"/>
</dbReference>
<name>A0A7V7GP29_ENTFC</name>
<dbReference type="SMART" id="SM00646">
    <property type="entry name" value="Ami_3"/>
    <property type="match status" value="1"/>
</dbReference>
<dbReference type="PROSITE" id="PS51450">
    <property type="entry name" value="LRR"/>
    <property type="match status" value="1"/>
</dbReference>
<dbReference type="SUPFAM" id="SSF52058">
    <property type="entry name" value="L domain-like"/>
    <property type="match status" value="1"/>
</dbReference>
<protein>
    <submittedName>
        <fullName evidence="5">N-acetylmuramoyl-L-alanine amidase</fullName>
    </submittedName>
</protein>
<accession>A0A7V7GP29</accession>
<dbReference type="Pfam" id="PF01520">
    <property type="entry name" value="Amidase_3"/>
    <property type="match status" value="1"/>
</dbReference>
<dbReference type="GO" id="GO:0008745">
    <property type="term" value="F:N-acetylmuramoyl-L-alanine amidase activity"/>
    <property type="evidence" value="ECO:0007669"/>
    <property type="project" value="InterPro"/>
</dbReference>
<dbReference type="Gene3D" id="3.80.10.10">
    <property type="entry name" value="Ribonuclease Inhibitor"/>
    <property type="match status" value="1"/>
</dbReference>
<comment type="caution">
    <text evidence="5">The sequence shown here is derived from an EMBL/GenBank/DDBJ whole genome shotgun (WGS) entry which is preliminary data.</text>
</comment>
<dbReference type="CDD" id="cd02696">
    <property type="entry name" value="MurNAc-LAA"/>
    <property type="match status" value="1"/>
</dbReference>
<feature type="domain" description="MurNAc-LAA" evidence="4">
    <location>
        <begin position="928"/>
        <end position="1033"/>
    </location>
</feature>
<evidence type="ECO:0000256" key="2">
    <source>
        <dbReference type="SAM" id="SignalP"/>
    </source>
</evidence>
<organism evidence="5 6">
    <name type="scientific">Enterococcus faecium</name>
    <name type="common">Streptococcus faecium</name>
    <dbReference type="NCBI Taxonomy" id="1352"/>
    <lineage>
        <taxon>Bacteria</taxon>
        <taxon>Bacillati</taxon>
        <taxon>Bacillota</taxon>
        <taxon>Bacilli</taxon>
        <taxon>Lactobacillales</taxon>
        <taxon>Enterococcaceae</taxon>
        <taxon>Enterococcus</taxon>
    </lineage>
</organism>
<feature type="signal peptide" evidence="2">
    <location>
        <begin position="1"/>
        <end position="25"/>
    </location>
</feature>
<gene>
    <name evidence="5" type="ORF">DTX73_04390</name>
</gene>
<evidence type="ECO:0000313" key="5">
    <source>
        <dbReference type="EMBL" id="KAA0691557.1"/>
    </source>
</evidence>
<evidence type="ECO:0000256" key="1">
    <source>
        <dbReference type="SAM" id="MobiDB-lite"/>
    </source>
</evidence>
<sequence>MKKKWIGLFLSLLLLTGSIAPNAYAVTQSSTSDEIKTEHTTETSTQPMSESTTHESTDDSLPQDSAKEEDSGEYSENNEITEKIEINKSNFPDDHFRNWLLEMIDTDKDGYLSNELLEVTQLNLEGLQIQTLEGVNFFKHLTKIEVQNNELKELDVHELKKLAYLDVSSNQLSKIDLSQNSELTYFKGENQTVTSIANKMDNKWEINDDTLKPEKEQTILETEKWQYDGSHFYSSEQTPLSYIYEVDFSDDAVLEEAAEKTLTVKVMIEYMEPEQKEADSIVPDSSSIVLKKGETKQLAYTNVPDGSIISDPLWESSNPSVVEVDEYGKVTAKEAGEAKVELKNAEKVLGEFTIIVKAEKNESQTKETAQTSDETTDRSPIYRRSALAATPTITYQTHVQDIGWQTPTANGEVAGTTGQKKRIEAIRIQVNNSSLNGDIEYSSHIQEQGWQSYVRNGGNSGTTGNSLRMEAIRIRLTGQLSQYYDIYYRVHSAEFGWLGWAKNGKDAGTSGFSYRMEAIQIQLVEKGKKGPLESTAYYQRNSLIPPNINYQTYIQNIGWQNPQSNGLTAGTVGEKLRLEAIRMNVTDSEFSGTVKYSSHIQDVGWQKEQENNDISGTNGQNKRIEAVKIRLTDDLNKFFDVYYRVHSAEFGWLGWTKNGSEAGSSGFSFQMEAIQVQLVVKGQNGPTTSIPYYEKNKLTVPTINYQAHLRNIGWQSVQSSGNNAGLTGQSARIEALRINVANTPLPGAVEYTSHVQNIGWQNYSRNNEISGTTGRALHTEAVRIRLTGQLNRFYDIYYRVHSARLGWLDWAKNDQYAGTSRLNLPMEAIQVIIVKKGAAAPGTTTNPYQTSINHLFVMGHGVNDPGASYNGVNERDFTRGELMPHLQRWAARLTRNRITFYNTAADMYQDSQRMQGAYTISSSFSSVSEFHLDSGVIGVSTGGHVIAHRNGNSLTAQNYAIANVIRNYVGLWGSVQNTGGINLRADLLNMNVLQSRGIPYRLAELGFITNTNDVANIRNNIDMIAKGIVESVTGENL</sequence>
<dbReference type="GO" id="GO:0009253">
    <property type="term" value="P:peptidoglycan catabolic process"/>
    <property type="evidence" value="ECO:0007669"/>
    <property type="project" value="InterPro"/>
</dbReference>
<evidence type="ECO:0000259" key="3">
    <source>
        <dbReference type="SMART" id="SM00635"/>
    </source>
</evidence>
<dbReference type="SUPFAM" id="SSF53187">
    <property type="entry name" value="Zn-dependent exopeptidases"/>
    <property type="match status" value="1"/>
</dbReference>
<dbReference type="InterPro" id="IPR008964">
    <property type="entry name" value="Invasin/intimin_cell_adhesion"/>
</dbReference>
<evidence type="ECO:0000259" key="4">
    <source>
        <dbReference type="SMART" id="SM00646"/>
    </source>
</evidence>
<dbReference type="EMBL" id="QOVC01000003">
    <property type="protein sequence ID" value="KAA0691557.1"/>
    <property type="molecule type" value="Genomic_DNA"/>
</dbReference>
<feature type="domain" description="BIG2" evidence="3">
    <location>
        <begin position="277"/>
        <end position="354"/>
    </location>
</feature>
<evidence type="ECO:0000313" key="6">
    <source>
        <dbReference type="Proteomes" id="UP000448762"/>
    </source>
</evidence>
<feature type="region of interest" description="Disordered" evidence="1">
    <location>
        <begin position="28"/>
        <end position="80"/>
    </location>
</feature>
<keyword evidence="2" id="KW-0732">Signal</keyword>
<dbReference type="SMART" id="SM00728">
    <property type="entry name" value="ChW"/>
    <property type="match status" value="9"/>
</dbReference>
<dbReference type="Proteomes" id="UP000448762">
    <property type="component" value="Unassembled WGS sequence"/>
</dbReference>
<dbReference type="InterPro" id="IPR006637">
    <property type="entry name" value="ChW"/>
</dbReference>
<feature type="chain" id="PRO_5030707934" evidence="2">
    <location>
        <begin position="26"/>
        <end position="1037"/>
    </location>
</feature>
<dbReference type="Pfam" id="PF02368">
    <property type="entry name" value="Big_2"/>
    <property type="match status" value="1"/>
</dbReference>
<dbReference type="InterPro" id="IPR002508">
    <property type="entry name" value="MurNAc-LAA_cat"/>
</dbReference>
<dbReference type="SMART" id="SM00635">
    <property type="entry name" value="BID_2"/>
    <property type="match status" value="1"/>
</dbReference>
<reference evidence="5 6" key="1">
    <citation type="submission" date="2018-07" db="EMBL/GenBank/DDBJ databases">
        <title>High quality draft genome sequencing of Enterococcus faecium exhibiting probiotic potential isolated from mucus of freshwater fish.</title>
        <authorList>
            <person name="El-Jeni R."/>
            <person name="Ghedira K."/>
            <person name="Abdelhak S."/>
            <person name="El-Bour M."/>
            <person name="Bouhaouala-Zahar B."/>
        </authorList>
    </citation>
    <scope>NUCLEOTIDE SEQUENCE [LARGE SCALE GENOMIC DNA]</scope>
    <source>
        <strain evidence="5 6">R.A73</strain>
    </source>
</reference>